<dbReference type="GO" id="GO:0003677">
    <property type="term" value="F:DNA binding"/>
    <property type="evidence" value="ECO:0007669"/>
    <property type="project" value="UniProtKB-KW"/>
</dbReference>
<dbReference type="AlphaFoldDB" id="A0A7W9BVF8"/>
<proteinExistence type="predicted"/>
<dbReference type="PRINTS" id="PR00038">
    <property type="entry name" value="HTHLUXR"/>
</dbReference>
<dbReference type="InterPro" id="IPR051015">
    <property type="entry name" value="EvgA-like"/>
</dbReference>
<dbReference type="PANTHER" id="PTHR45566:SF1">
    <property type="entry name" value="HTH-TYPE TRANSCRIPTIONAL REGULATOR YHJB-RELATED"/>
    <property type="match status" value="1"/>
</dbReference>
<dbReference type="InterPro" id="IPR011006">
    <property type="entry name" value="CheY-like_superfamily"/>
</dbReference>
<name>A0A7W9BVF8_9SPHN</name>
<organism evidence="2 3">
    <name type="scientific">Sphingomonas prati</name>
    <dbReference type="NCBI Taxonomy" id="1843237"/>
    <lineage>
        <taxon>Bacteria</taxon>
        <taxon>Pseudomonadati</taxon>
        <taxon>Pseudomonadota</taxon>
        <taxon>Alphaproteobacteria</taxon>
        <taxon>Sphingomonadales</taxon>
        <taxon>Sphingomonadaceae</taxon>
        <taxon>Sphingomonas</taxon>
    </lineage>
</organism>
<gene>
    <name evidence="2" type="ORF">FHS99_003365</name>
</gene>
<dbReference type="PROSITE" id="PS00622">
    <property type="entry name" value="HTH_LUXR_1"/>
    <property type="match status" value="1"/>
</dbReference>
<comment type="caution">
    <text evidence="2">The sequence shown here is derived from an EMBL/GenBank/DDBJ whole genome shotgun (WGS) entry which is preliminary data.</text>
</comment>
<dbReference type="GO" id="GO:0006355">
    <property type="term" value="P:regulation of DNA-templated transcription"/>
    <property type="evidence" value="ECO:0007669"/>
    <property type="project" value="InterPro"/>
</dbReference>
<dbReference type="PROSITE" id="PS50043">
    <property type="entry name" value="HTH_LUXR_2"/>
    <property type="match status" value="1"/>
</dbReference>
<dbReference type="SUPFAM" id="SSF52172">
    <property type="entry name" value="CheY-like"/>
    <property type="match status" value="1"/>
</dbReference>
<evidence type="ECO:0000259" key="1">
    <source>
        <dbReference type="PROSITE" id="PS50043"/>
    </source>
</evidence>
<dbReference type="InterPro" id="IPR000792">
    <property type="entry name" value="Tscrpt_reg_LuxR_C"/>
</dbReference>
<dbReference type="SUPFAM" id="SSF46894">
    <property type="entry name" value="C-terminal effector domain of the bipartite response regulators"/>
    <property type="match status" value="1"/>
</dbReference>
<sequence length="136" mass="14925">MKYLLGDVPIAIVSGFGDVAIMEAGRVLGAQGFLSKTQPLDWLADMVDRMPAGEHIFPPQSANAHEIESAQARLETLSVAQRRVLLALTQGHLNKQITLELDVSIATIKAHLTAMFRKLGVLNRTKRCCQFSHCSE</sequence>
<dbReference type="PANTHER" id="PTHR45566">
    <property type="entry name" value="HTH-TYPE TRANSCRIPTIONAL REGULATOR YHJB-RELATED"/>
    <property type="match status" value="1"/>
</dbReference>
<feature type="domain" description="HTH luxR-type" evidence="1">
    <location>
        <begin position="70"/>
        <end position="136"/>
    </location>
</feature>
<dbReference type="Proteomes" id="UP000546701">
    <property type="component" value="Unassembled WGS sequence"/>
</dbReference>
<keyword evidence="3" id="KW-1185">Reference proteome</keyword>
<dbReference type="InterPro" id="IPR016032">
    <property type="entry name" value="Sig_transdc_resp-reg_C-effctor"/>
</dbReference>
<dbReference type="Gene3D" id="3.40.50.2300">
    <property type="match status" value="1"/>
</dbReference>
<dbReference type="Pfam" id="PF00196">
    <property type="entry name" value="GerE"/>
    <property type="match status" value="1"/>
</dbReference>
<evidence type="ECO:0000313" key="3">
    <source>
        <dbReference type="Proteomes" id="UP000546701"/>
    </source>
</evidence>
<protein>
    <submittedName>
        <fullName evidence="2">DNA-binding NarL/FixJ family response regulator</fullName>
    </submittedName>
</protein>
<dbReference type="RefSeq" id="WP_157177882.1">
    <property type="nucleotide sequence ID" value="NZ_BMJP01000008.1"/>
</dbReference>
<accession>A0A7W9BVF8</accession>
<dbReference type="OrthoDB" id="9814495at2"/>
<keyword evidence="2" id="KW-0238">DNA-binding</keyword>
<evidence type="ECO:0000313" key="2">
    <source>
        <dbReference type="EMBL" id="MBB5730858.1"/>
    </source>
</evidence>
<dbReference type="EMBL" id="JACIJR010000010">
    <property type="protein sequence ID" value="MBB5730858.1"/>
    <property type="molecule type" value="Genomic_DNA"/>
</dbReference>
<dbReference type="CDD" id="cd06170">
    <property type="entry name" value="LuxR_C_like"/>
    <property type="match status" value="1"/>
</dbReference>
<dbReference type="SMART" id="SM00421">
    <property type="entry name" value="HTH_LUXR"/>
    <property type="match status" value="1"/>
</dbReference>
<reference evidence="2 3" key="1">
    <citation type="submission" date="2020-08" db="EMBL/GenBank/DDBJ databases">
        <title>Genomic Encyclopedia of Type Strains, Phase IV (KMG-IV): sequencing the most valuable type-strain genomes for metagenomic binning, comparative biology and taxonomic classification.</title>
        <authorList>
            <person name="Goeker M."/>
        </authorList>
    </citation>
    <scope>NUCLEOTIDE SEQUENCE [LARGE SCALE GENOMIC DNA]</scope>
    <source>
        <strain evidence="2 3">DSM 103336</strain>
    </source>
</reference>